<evidence type="ECO:0000256" key="3">
    <source>
        <dbReference type="ARBA" id="ARBA00005300"/>
    </source>
</evidence>
<dbReference type="PANTHER" id="PTHR10642:SF26">
    <property type="entry name" value="RIBONUCLEASE H1"/>
    <property type="match status" value="1"/>
</dbReference>
<keyword evidence="9" id="KW-0378">Hydrolase</keyword>
<dbReference type="GO" id="GO:0046872">
    <property type="term" value="F:metal ion binding"/>
    <property type="evidence" value="ECO:0007669"/>
    <property type="project" value="UniProtKB-KW"/>
</dbReference>
<dbReference type="GO" id="GO:0043137">
    <property type="term" value="P:DNA replication, removal of RNA primer"/>
    <property type="evidence" value="ECO:0007669"/>
    <property type="project" value="TreeGrafter"/>
</dbReference>
<keyword evidence="14" id="KW-1185">Reference proteome</keyword>
<dbReference type="InterPro" id="IPR022892">
    <property type="entry name" value="RNaseHI"/>
</dbReference>
<dbReference type="Pfam" id="PF00075">
    <property type="entry name" value="RNase_H"/>
    <property type="match status" value="1"/>
</dbReference>
<dbReference type="GO" id="GO:0003676">
    <property type="term" value="F:nucleic acid binding"/>
    <property type="evidence" value="ECO:0007669"/>
    <property type="project" value="InterPro"/>
</dbReference>
<dbReference type="GO" id="GO:0004523">
    <property type="term" value="F:RNA-DNA hybrid ribonuclease activity"/>
    <property type="evidence" value="ECO:0007669"/>
    <property type="project" value="UniProtKB-EC"/>
</dbReference>
<dbReference type="InterPro" id="IPR002156">
    <property type="entry name" value="RNaseH_domain"/>
</dbReference>
<proteinExistence type="inferred from homology"/>
<evidence type="ECO:0000256" key="4">
    <source>
        <dbReference type="ARBA" id="ARBA00011245"/>
    </source>
</evidence>
<dbReference type="RefSeq" id="WP_160895252.1">
    <property type="nucleotide sequence ID" value="NZ_WUMU01000016.1"/>
</dbReference>
<dbReference type="SUPFAM" id="SSF53098">
    <property type="entry name" value="Ribonuclease H-like"/>
    <property type="match status" value="1"/>
</dbReference>
<reference evidence="13 14" key="1">
    <citation type="submission" date="2019-12" db="EMBL/GenBank/DDBJ databases">
        <authorList>
            <person name="Li M."/>
        </authorList>
    </citation>
    <scope>NUCLEOTIDE SEQUENCE [LARGE SCALE GENOMIC DNA]</scope>
    <source>
        <strain evidence="13 14">GBMRC 2024</strain>
    </source>
</reference>
<feature type="region of interest" description="Disordered" evidence="11">
    <location>
        <begin position="134"/>
        <end position="168"/>
    </location>
</feature>
<organism evidence="13 14">
    <name type="scientific">Pseudooceanicola albus</name>
    <dbReference type="NCBI Taxonomy" id="2692189"/>
    <lineage>
        <taxon>Bacteria</taxon>
        <taxon>Pseudomonadati</taxon>
        <taxon>Pseudomonadota</taxon>
        <taxon>Alphaproteobacteria</taxon>
        <taxon>Rhodobacterales</taxon>
        <taxon>Paracoccaceae</taxon>
        <taxon>Pseudooceanicola</taxon>
    </lineage>
</organism>
<evidence type="ECO:0000256" key="10">
    <source>
        <dbReference type="ARBA" id="ARBA00022842"/>
    </source>
</evidence>
<comment type="subunit">
    <text evidence="4">Monomer.</text>
</comment>
<evidence type="ECO:0000256" key="5">
    <source>
        <dbReference type="ARBA" id="ARBA00012180"/>
    </source>
</evidence>
<dbReference type="PROSITE" id="PS50879">
    <property type="entry name" value="RNASE_H_1"/>
    <property type="match status" value="1"/>
</dbReference>
<dbReference type="InterPro" id="IPR050092">
    <property type="entry name" value="RNase_H"/>
</dbReference>
<evidence type="ECO:0000256" key="6">
    <source>
        <dbReference type="ARBA" id="ARBA00022722"/>
    </source>
</evidence>
<dbReference type="AlphaFoldDB" id="A0A6L7G4T1"/>
<dbReference type="PANTHER" id="PTHR10642">
    <property type="entry name" value="RIBONUCLEASE H1"/>
    <property type="match status" value="1"/>
</dbReference>
<evidence type="ECO:0000256" key="11">
    <source>
        <dbReference type="SAM" id="MobiDB-lite"/>
    </source>
</evidence>
<feature type="compositionally biased region" description="Basic and acidic residues" evidence="11">
    <location>
        <begin position="134"/>
        <end position="155"/>
    </location>
</feature>
<dbReference type="EMBL" id="WUMU01000016">
    <property type="protein sequence ID" value="MXN19135.1"/>
    <property type="molecule type" value="Genomic_DNA"/>
</dbReference>
<comment type="caution">
    <text evidence="13">The sequence shown here is derived from an EMBL/GenBank/DDBJ whole genome shotgun (WGS) entry which is preliminary data.</text>
</comment>
<dbReference type="InterPro" id="IPR012337">
    <property type="entry name" value="RNaseH-like_sf"/>
</dbReference>
<keyword evidence="10" id="KW-0460">Magnesium</keyword>
<dbReference type="InterPro" id="IPR036397">
    <property type="entry name" value="RNaseH_sf"/>
</dbReference>
<feature type="domain" description="RNase H type-1" evidence="12">
    <location>
        <begin position="10"/>
        <end position="153"/>
    </location>
</feature>
<comment type="cofactor">
    <cofactor evidence="2">
        <name>Mg(2+)</name>
        <dbReference type="ChEBI" id="CHEBI:18420"/>
    </cofactor>
</comment>
<evidence type="ECO:0000256" key="7">
    <source>
        <dbReference type="ARBA" id="ARBA00022723"/>
    </source>
</evidence>
<gene>
    <name evidence="13" type="ORF">GR170_14925</name>
</gene>
<comment type="similarity">
    <text evidence="3">Belongs to the RNase H family.</text>
</comment>
<dbReference type="Gene3D" id="3.30.420.10">
    <property type="entry name" value="Ribonuclease H-like superfamily/Ribonuclease H"/>
    <property type="match status" value="1"/>
</dbReference>
<keyword evidence="7" id="KW-0479">Metal-binding</keyword>
<accession>A0A6L7G4T1</accession>
<name>A0A6L7G4T1_9RHOB</name>
<protein>
    <recommendedName>
        <fullName evidence="5">ribonuclease H</fullName>
        <ecNumber evidence="5">3.1.26.4</ecNumber>
    </recommendedName>
</protein>
<sequence>MDDLMKSALAAGTYVAVTDGSCQPNPGPGGCAYRLHKPDGTAPVEASNQSLDTTNNIAEMQAVINALKATPEGVRVLIFLDSEYVKNGCEKDMARWAQNGWKTTKGKGVKNREKWETIANLMVTRDVAFQEVAAHSRDPEHERVDQLAKEAAERASRRRAKLMRDAGE</sequence>
<dbReference type="Proteomes" id="UP000477911">
    <property type="component" value="Unassembled WGS sequence"/>
</dbReference>
<evidence type="ECO:0000256" key="9">
    <source>
        <dbReference type="ARBA" id="ARBA00022801"/>
    </source>
</evidence>
<evidence type="ECO:0000256" key="2">
    <source>
        <dbReference type="ARBA" id="ARBA00001946"/>
    </source>
</evidence>
<keyword evidence="8" id="KW-0255">Endonuclease</keyword>
<evidence type="ECO:0000256" key="1">
    <source>
        <dbReference type="ARBA" id="ARBA00000077"/>
    </source>
</evidence>
<keyword evidence="6" id="KW-0540">Nuclease</keyword>
<dbReference type="CDD" id="cd09278">
    <property type="entry name" value="RNase_HI_prokaryote_like"/>
    <property type="match status" value="1"/>
</dbReference>
<evidence type="ECO:0000259" key="12">
    <source>
        <dbReference type="PROSITE" id="PS50879"/>
    </source>
</evidence>
<evidence type="ECO:0000313" key="14">
    <source>
        <dbReference type="Proteomes" id="UP000477911"/>
    </source>
</evidence>
<evidence type="ECO:0000313" key="13">
    <source>
        <dbReference type="EMBL" id="MXN19135.1"/>
    </source>
</evidence>
<evidence type="ECO:0000256" key="8">
    <source>
        <dbReference type="ARBA" id="ARBA00022759"/>
    </source>
</evidence>
<comment type="catalytic activity">
    <reaction evidence="1">
        <text>Endonucleolytic cleavage to 5'-phosphomonoester.</text>
        <dbReference type="EC" id="3.1.26.4"/>
    </reaction>
</comment>
<dbReference type="EC" id="3.1.26.4" evidence="5"/>